<dbReference type="AlphaFoldDB" id="A0A4Z1K8K4"/>
<keyword evidence="3" id="KW-1185">Reference proteome</keyword>
<name>A0A4Z1K8K4_9HELO</name>
<proteinExistence type="predicted"/>
<dbReference type="InterPro" id="IPR045518">
    <property type="entry name" value="2EXR"/>
</dbReference>
<sequence length="301" mass="34949">MAHSIDTDHSPVSFSRLPRDLRYLIWRFAIPDSRIVFLKKHAISRCEHAMVRVRSDLAVPDRCKDGARPGSSKILCTRMDDILPQDIKDLEEVRARIKHDGQCGFSSNAQIPNLLLVCRESYNFAIIKYHRAFPSVGAFAETYFDYQRDILLLLGEQIFCNVKSLTIVIEDYRSDDHENGIAESQRESELVFFDPVDIGESLRMLSSPVTKRSDLYGVLIPEHSSRNKLDLDKELLFDLQSEDEAKGLMWNMPKIRWTNLTTATFKRRFKKLLEEYELRTGVTCYRIAESDILYLYSEINR</sequence>
<accession>A0A4Z1K8K4</accession>
<evidence type="ECO:0000313" key="3">
    <source>
        <dbReference type="Proteomes" id="UP000297229"/>
    </source>
</evidence>
<dbReference type="Pfam" id="PF20150">
    <property type="entry name" value="2EXR"/>
    <property type="match status" value="1"/>
</dbReference>
<dbReference type="Proteomes" id="UP000297229">
    <property type="component" value="Unassembled WGS sequence"/>
</dbReference>
<dbReference type="PANTHER" id="PTHR35910">
    <property type="entry name" value="2EXR DOMAIN-CONTAINING PROTEIN"/>
    <property type="match status" value="1"/>
</dbReference>
<dbReference type="PANTHER" id="PTHR35910:SF6">
    <property type="entry name" value="2EXR DOMAIN-CONTAINING PROTEIN"/>
    <property type="match status" value="1"/>
</dbReference>
<dbReference type="EMBL" id="PQXM01000098">
    <property type="protein sequence ID" value="TGO77613.1"/>
    <property type="molecule type" value="Genomic_DNA"/>
</dbReference>
<gene>
    <name evidence="2" type="ORF">BELL_0098g00030</name>
</gene>
<comment type="caution">
    <text evidence="2">The sequence shown here is derived from an EMBL/GenBank/DDBJ whole genome shotgun (WGS) entry which is preliminary data.</text>
</comment>
<organism evidence="2 3">
    <name type="scientific">Botrytis elliptica</name>
    <dbReference type="NCBI Taxonomy" id="278938"/>
    <lineage>
        <taxon>Eukaryota</taxon>
        <taxon>Fungi</taxon>
        <taxon>Dikarya</taxon>
        <taxon>Ascomycota</taxon>
        <taxon>Pezizomycotina</taxon>
        <taxon>Leotiomycetes</taxon>
        <taxon>Helotiales</taxon>
        <taxon>Sclerotiniaceae</taxon>
        <taxon>Botrytis</taxon>
    </lineage>
</organism>
<evidence type="ECO:0000313" key="2">
    <source>
        <dbReference type="EMBL" id="TGO77613.1"/>
    </source>
</evidence>
<reference evidence="2 3" key="1">
    <citation type="submission" date="2017-12" db="EMBL/GenBank/DDBJ databases">
        <title>Comparative genomics of Botrytis spp.</title>
        <authorList>
            <person name="Valero-Jimenez C.A."/>
            <person name="Tapia P."/>
            <person name="Veloso J."/>
            <person name="Silva-Moreno E."/>
            <person name="Staats M."/>
            <person name="Valdes J.H."/>
            <person name="Van Kan J.A.L."/>
        </authorList>
    </citation>
    <scope>NUCLEOTIDE SEQUENCE [LARGE SCALE GENOMIC DNA]</scope>
    <source>
        <strain evidence="2 3">Be9601</strain>
    </source>
</reference>
<evidence type="ECO:0000259" key="1">
    <source>
        <dbReference type="Pfam" id="PF20150"/>
    </source>
</evidence>
<feature type="domain" description="2EXR" evidence="1">
    <location>
        <begin position="13"/>
        <end position="151"/>
    </location>
</feature>
<protein>
    <recommendedName>
        <fullName evidence="1">2EXR domain-containing protein</fullName>
    </recommendedName>
</protein>